<dbReference type="Proteomes" id="UP000187406">
    <property type="component" value="Unassembled WGS sequence"/>
</dbReference>
<name>A0A1Q3BSD4_CEPFO</name>
<dbReference type="InParanoid" id="A0A1Q3BSD4"/>
<dbReference type="InterPro" id="IPR054722">
    <property type="entry name" value="PolX-like_BBD"/>
</dbReference>
<protein>
    <recommendedName>
        <fullName evidence="1">Retrovirus-related Pol polyprotein from transposon TNT 1-94-like beta-barrel domain-containing protein</fullName>
    </recommendedName>
</protein>
<proteinExistence type="predicted"/>
<feature type="domain" description="Retrovirus-related Pol polyprotein from transposon TNT 1-94-like beta-barrel" evidence="1">
    <location>
        <begin position="180"/>
        <end position="222"/>
    </location>
</feature>
<comment type="caution">
    <text evidence="2">The sequence shown here is derived from an EMBL/GenBank/DDBJ whole genome shotgun (WGS) entry which is preliminary data.</text>
</comment>
<evidence type="ECO:0000313" key="2">
    <source>
        <dbReference type="EMBL" id="GAV70886.1"/>
    </source>
</evidence>
<dbReference type="PANTHER" id="PTHR34222:SF37">
    <property type="entry name" value="RETROTRANSPOSON GAG DOMAIN-CONTAINING PROTEIN"/>
    <property type="match status" value="1"/>
</dbReference>
<keyword evidence="3" id="KW-1185">Reference proteome</keyword>
<sequence>MGLNPEFDIVRQNILQKDPLPTFQHAYALVHKEDNRQCLYSMTPTPTSDHSALITSKSFQPYTPQPTDKSHVCCDYCGKPYHMRDQCWKLHGKPSGIGTGKGVNKGRSQAHEAGAIGPIGYESASSTGIRNFVTNEEMQQLIKDMINLKGPNSSHVASSASTMSSTSYPFSGISSHSSPWIIDSGASDHMTGCSGQFNSYKPCSGGDKVRIADGSFSPISGK</sequence>
<dbReference type="AlphaFoldDB" id="A0A1Q3BSD4"/>
<dbReference type="OrthoDB" id="1436954at2759"/>
<dbReference type="Pfam" id="PF22936">
    <property type="entry name" value="Pol_BBD"/>
    <property type="match status" value="1"/>
</dbReference>
<accession>A0A1Q3BSD4</accession>
<evidence type="ECO:0000259" key="1">
    <source>
        <dbReference type="Pfam" id="PF22936"/>
    </source>
</evidence>
<reference evidence="3" key="1">
    <citation type="submission" date="2016-04" db="EMBL/GenBank/DDBJ databases">
        <title>Cephalotus genome sequencing.</title>
        <authorList>
            <person name="Fukushima K."/>
            <person name="Hasebe M."/>
            <person name="Fang X."/>
        </authorList>
    </citation>
    <scope>NUCLEOTIDE SEQUENCE [LARGE SCALE GENOMIC DNA]</scope>
    <source>
        <strain evidence="3">cv. St1</strain>
    </source>
</reference>
<gene>
    <name evidence="2" type="ORF">CFOL_v3_14384</name>
</gene>
<dbReference type="EMBL" id="BDDD01000849">
    <property type="protein sequence ID" value="GAV70886.1"/>
    <property type="molecule type" value="Genomic_DNA"/>
</dbReference>
<organism evidence="2 3">
    <name type="scientific">Cephalotus follicularis</name>
    <name type="common">Albany pitcher plant</name>
    <dbReference type="NCBI Taxonomy" id="3775"/>
    <lineage>
        <taxon>Eukaryota</taxon>
        <taxon>Viridiplantae</taxon>
        <taxon>Streptophyta</taxon>
        <taxon>Embryophyta</taxon>
        <taxon>Tracheophyta</taxon>
        <taxon>Spermatophyta</taxon>
        <taxon>Magnoliopsida</taxon>
        <taxon>eudicotyledons</taxon>
        <taxon>Gunneridae</taxon>
        <taxon>Pentapetalae</taxon>
        <taxon>rosids</taxon>
        <taxon>fabids</taxon>
        <taxon>Oxalidales</taxon>
        <taxon>Cephalotaceae</taxon>
        <taxon>Cephalotus</taxon>
    </lineage>
</organism>
<dbReference type="PANTHER" id="PTHR34222">
    <property type="entry name" value="GAG_PRE-INTEGRS DOMAIN-CONTAINING PROTEIN"/>
    <property type="match status" value="1"/>
</dbReference>
<evidence type="ECO:0000313" key="3">
    <source>
        <dbReference type="Proteomes" id="UP000187406"/>
    </source>
</evidence>